<organism evidence="2 3">
    <name type="scientific">Pseudopithomyces chartarum</name>
    <dbReference type="NCBI Taxonomy" id="1892770"/>
    <lineage>
        <taxon>Eukaryota</taxon>
        <taxon>Fungi</taxon>
        <taxon>Dikarya</taxon>
        <taxon>Ascomycota</taxon>
        <taxon>Pezizomycotina</taxon>
        <taxon>Dothideomycetes</taxon>
        <taxon>Pleosporomycetidae</taxon>
        <taxon>Pleosporales</taxon>
        <taxon>Massarineae</taxon>
        <taxon>Didymosphaeriaceae</taxon>
        <taxon>Pseudopithomyces</taxon>
    </lineage>
</organism>
<accession>A0AAN6RD21</accession>
<evidence type="ECO:0000313" key="3">
    <source>
        <dbReference type="Proteomes" id="UP001280581"/>
    </source>
</evidence>
<dbReference type="GO" id="GO:0016491">
    <property type="term" value="F:oxidoreductase activity"/>
    <property type="evidence" value="ECO:0007669"/>
    <property type="project" value="UniProtKB-KW"/>
</dbReference>
<name>A0AAN6RD21_9PLEO</name>
<comment type="caution">
    <text evidence="2">The sequence shown here is derived from an EMBL/GenBank/DDBJ whole genome shotgun (WGS) entry which is preliminary data.</text>
</comment>
<gene>
    <name evidence="2" type="ORF">GRF29_216g798145</name>
</gene>
<dbReference type="Proteomes" id="UP001280581">
    <property type="component" value="Unassembled WGS sequence"/>
</dbReference>
<keyword evidence="1" id="KW-0560">Oxidoreductase</keyword>
<sequence length="295" mass="31862">MMGKAVSESCHMKRPEADLSGKTVLITGSNTGIGLACAKLLPSYGVTNLIMAVRSISKGEEAAASFRHAHPDCRVEVWELDMLSYPSIQAFAERCKSLPNLDIAILNAGLGSGNVSRLNASTGHEETIQVNYLSTTLLSVLLLPLLAAPSPTRPSQPGRLTIIGSGTAFFASFPNRNADPLLPSFDIPFSGLSDASERYSVSKLLVCILTHRLSLFVPAEKVVINTVEPGLTSGTSLHRDFTGAGKYIMASMKKITAKTPEEAAWTFPPLLYEEEGKWAAERLWNETMAELEFFG</sequence>
<evidence type="ECO:0000256" key="1">
    <source>
        <dbReference type="ARBA" id="ARBA00023002"/>
    </source>
</evidence>
<dbReference type="Pfam" id="PF00106">
    <property type="entry name" value="adh_short"/>
    <property type="match status" value="1"/>
</dbReference>
<keyword evidence="3" id="KW-1185">Reference proteome</keyword>
<proteinExistence type="predicted"/>
<dbReference type="PRINTS" id="PR00081">
    <property type="entry name" value="GDHRDH"/>
</dbReference>
<dbReference type="InterPro" id="IPR002347">
    <property type="entry name" value="SDR_fam"/>
</dbReference>
<dbReference type="Gene3D" id="3.40.50.720">
    <property type="entry name" value="NAD(P)-binding Rossmann-like Domain"/>
    <property type="match status" value="1"/>
</dbReference>
<protein>
    <submittedName>
        <fullName evidence="2">Uncharacterized protein</fullName>
    </submittedName>
</protein>
<dbReference type="EMBL" id="WVTA01000018">
    <property type="protein sequence ID" value="KAK3197637.1"/>
    <property type="molecule type" value="Genomic_DNA"/>
</dbReference>
<dbReference type="PANTHER" id="PTHR43157:SF35">
    <property type="entry name" value="DEHYDROGENASE_REDUCTASE FAMILY PROTEIN, PUTATIVE-RELATED"/>
    <property type="match status" value="1"/>
</dbReference>
<evidence type="ECO:0000313" key="2">
    <source>
        <dbReference type="EMBL" id="KAK3197637.1"/>
    </source>
</evidence>
<dbReference type="InterPro" id="IPR036291">
    <property type="entry name" value="NAD(P)-bd_dom_sf"/>
</dbReference>
<dbReference type="PANTHER" id="PTHR43157">
    <property type="entry name" value="PHOSPHATIDYLINOSITOL-GLYCAN BIOSYNTHESIS CLASS F PROTEIN-RELATED"/>
    <property type="match status" value="1"/>
</dbReference>
<feature type="non-terminal residue" evidence="2">
    <location>
        <position position="295"/>
    </location>
</feature>
<reference evidence="2 3" key="1">
    <citation type="submission" date="2021-02" db="EMBL/GenBank/DDBJ databases">
        <title>Genome assembly of Pseudopithomyces chartarum.</title>
        <authorList>
            <person name="Jauregui R."/>
            <person name="Singh J."/>
            <person name="Voisey C."/>
        </authorList>
    </citation>
    <scope>NUCLEOTIDE SEQUENCE [LARGE SCALE GENOMIC DNA]</scope>
    <source>
        <strain evidence="2 3">AGR01</strain>
    </source>
</reference>
<dbReference type="SUPFAM" id="SSF51735">
    <property type="entry name" value="NAD(P)-binding Rossmann-fold domains"/>
    <property type="match status" value="1"/>
</dbReference>
<dbReference type="AlphaFoldDB" id="A0AAN6RD21"/>